<proteinExistence type="predicted"/>
<dbReference type="OrthoDB" id="1868634at2759"/>
<dbReference type="AlphaFoldDB" id="A0A1S4B5A1"/>
<organism evidence="1">
    <name type="scientific">Nicotiana tabacum</name>
    <name type="common">Common tobacco</name>
    <dbReference type="NCBI Taxonomy" id="4097"/>
    <lineage>
        <taxon>Eukaryota</taxon>
        <taxon>Viridiplantae</taxon>
        <taxon>Streptophyta</taxon>
        <taxon>Embryophyta</taxon>
        <taxon>Tracheophyta</taxon>
        <taxon>Spermatophyta</taxon>
        <taxon>Magnoliopsida</taxon>
        <taxon>eudicotyledons</taxon>
        <taxon>Gunneridae</taxon>
        <taxon>Pentapetalae</taxon>
        <taxon>asterids</taxon>
        <taxon>lamiids</taxon>
        <taxon>Solanales</taxon>
        <taxon>Solanaceae</taxon>
        <taxon>Nicotianoideae</taxon>
        <taxon>Nicotianeae</taxon>
        <taxon>Nicotiana</taxon>
    </lineage>
</organism>
<evidence type="ECO:0008006" key="2">
    <source>
        <dbReference type="Google" id="ProtNLM"/>
    </source>
</evidence>
<dbReference type="PANTHER" id="PTHR37754">
    <property type="entry name" value="CALCIUM ION-BINDING PROTEIN"/>
    <property type="match status" value="1"/>
</dbReference>
<dbReference type="OMA" id="HYDVPSR"/>
<dbReference type="STRING" id="4097.A0A1S4B5A1"/>
<name>A0A1S4B5A1_TOBAC</name>
<reference evidence="1" key="1">
    <citation type="submission" date="2025-08" db="UniProtKB">
        <authorList>
            <consortium name="RefSeq"/>
        </authorList>
    </citation>
    <scope>IDENTIFICATION</scope>
</reference>
<dbReference type="KEGG" id="nta:107804634"/>
<sequence length="177" mass="19629">MGLIMSFMGKGLPTQLISKVTGKFHESFVDKNITDFEGFHLAILDMFVTVNGALPGKHWIVPSRDKIEECFKEWKQLDEEGKKKKVLEFMEKNIKLNRLDQTALIIGLATPPASMAAKRAGEGVPQLKFIKSIPDVLFVPAATLVALASVKLSRKIFLQHAASEDRLIENHPGTSNS</sequence>
<dbReference type="RefSeq" id="XP_016484039.1">
    <property type="nucleotide sequence ID" value="XM_016628553.1"/>
</dbReference>
<evidence type="ECO:0000313" key="1">
    <source>
        <dbReference type="RefSeq" id="XP_016484039.1"/>
    </source>
</evidence>
<accession>A0A1S4B5A1</accession>
<dbReference type="PANTHER" id="PTHR37754:SF1">
    <property type="entry name" value="CALCIUM ION-BINDING PROTEIN"/>
    <property type="match status" value="1"/>
</dbReference>
<dbReference type="PaxDb" id="4097-A0A1S4B5A1"/>
<protein>
    <recommendedName>
        <fullName evidence="2">Calcium ion-binding protein</fullName>
    </recommendedName>
</protein>
<gene>
    <name evidence="1" type="primary">LOC107804634</name>
</gene>